<feature type="region of interest" description="Disordered" evidence="1">
    <location>
        <begin position="125"/>
        <end position="171"/>
    </location>
</feature>
<gene>
    <name evidence="3" type="ORF">g.8429</name>
</gene>
<proteinExistence type="predicted"/>
<feature type="domain" description="Cilium assembly protein DZIP1" evidence="2">
    <location>
        <begin position="199"/>
        <end position="271"/>
    </location>
</feature>
<evidence type="ECO:0000259" key="2">
    <source>
        <dbReference type="Pfam" id="PF25977"/>
    </source>
</evidence>
<feature type="compositionally biased region" description="Acidic residues" evidence="1">
    <location>
        <begin position="135"/>
        <end position="155"/>
    </location>
</feature>
<dbReference type="InterPro" id="IPR058883">
    <property type="entry name" value="DZIP1_dom"/>
</dbReference>
<dbReference type="Pfam" id="PF25977">
    <property type="entry name" value="DZIP1"/>
    <property type="match status" value="1"/>
</dbReference>
<organism evidence="3">
    <name type="scientific">Homalodisca liturata</name>
    <dbReference type="NCBI Taxonomy" id="320908"/>
    <lineage>
        <taxon>Eukaryota</taxon>
        <taxon>Metazoa</taxon>
        <taxon>Ecdysozoa</taxon>
        <taxon>Arthropoda</taxon>
        <taxon>Hexapoda</taxon>
        <taxon>Insecta</taxon>
        <taxon>Pterygota</taxon>
        <taxon>Neoptera</taxon>
        <taxon>Paraneoptera</taxon>
        <taxon>Hemiptera</taxon>
        <taxon>Auchenorrhyncha</taxon>
        <taxon>Membracoidea</taxon>
        <taxon>Cicadellidae</taxon>
        <taxon>Cicadellinae</taxon>
        <taxon>Proconiini</taxon>
        <taxon>Homalodisca</taxon>
    </lineage>
</organism>
<dbReference type="AlphaFoldDB" id="A0A1B6I7S8"/>
<sequence>SLSNLKIQSMELKDEKIVKNQSPFQRRKAFVSQKSKTIQDSVEAQQDENLVEILQPDVDSDIEIVSLKTQSNDTDKSVANERSSKQIFEVVQEKDKLPEKLSKSKNTEMIVKKLLEEEKQRTFGNKTSEIIQSSIEEDESSITETSTDSESEIETSEDKQNQELQKSGSADRQLLHAESQLAQQSLQSMENLLAANPRILQQLREELQQLLRRRLQGLGVDPSWGALPPSTFSTKMATLSHQRQITAKNHKIYYTLRDKLSHDADTAAAARRMLYVVLNMCCMRCCL</sequence>
<evidence type="ECO:0000256" key="1">
    <source>
        <dbReference type="SAM" id="MobiDB-lite"/>
    </source>
</evidence>
<protein>
    <recommendedName>
        <fullName evidence="2">Cilium assembly protein DZIP1 domain-containing protein</fullName>
    </recommendedName>
</protein>
<reference evidence="3" key="1">
    <citation type="submission" date="2015-11" db="EMBL/GenBank/DDBJ databases">
        <title>De novo transcriptome assembly of four potential Pierce s Disease insect vectors from Arizona vineyards.</title>
        <authorList>
            <person name="Tassone E.E."/>
        </authorList>
    </citation>
    <scope>NUCLEOTIDE SEQUENCE</scope>
</reference>
<dbReference type="EMBL" id="GECU01024734">
    <property type="protein sequence ID" value="JAS82972.1"/>
    <property type="molecule type" value="Transcribed_RNA"/>
</dbReference>
<accession>A0A1B6I7S8</accession>
<feature type="non-terminal residue" evidence="3">
    <location>
        <position position="1"/>
    </location>
</feature>
<evidence type="ECO:0000313" key="3">
    <source>
        <dbReference type="EMBL" id="JAS82972.1"/>
    </source>
</evidence>
<name>A0A1B6I7S8_9HEMI</name>